<dbReference type="Proteomes" id="UP000002208">
    <property type="component" value="Chromosome"/>
</dbReference>
<dbReference type="STRING" id="546414.Deide_15900"/>
<accession>C1CWI7</accession>
<dbReference type="KEGG" id="ddr:Deide_15900"/>
<sequence>MRSRGPGCGCLGCGGGSLLVLALLGALAWFAVIRPAQDFLSGWRAPQTQTQTGQNPSGQESDGGVVMPQLPGNGGNNNGAASDSAGKNQDAPAATGNMNAPVTRAEVQKFVRVRRDVRQALGTSFTGLQDVWTDIQGGQSPNLLQVVGVLRNAGSSVGAARNAHTAALQRENLSPERYAAIRSAVNRALGLPNVDFARAAESLQRGQLPDLNGTVQTATAQEKALVAPFRQELLTTSAAGLLGL</sequence>
<dbReference type="RefSeq" id="WP_012693677.1">
    <property type="nucleotide sequence ID" value="NC_012526.1"/>
</dbReference>
<feature type="compositionally biased region" description="Polar residues" evidence="1">
    <location>
        <begin position="46"/>
        <end position="60"/>
    </location>
</feature>
<gene>
    <name evidence="2" type="ordered locus">Deide_15900</name>
</gene>
<dbReference type="EMBL" id="CP001114">
    <property type="protein sequence ID" value="ACO46554.1"/>
    <property type="molecule type" value="Genomic_DNA"/>
</dbReference>
<dbReference type="HOGENOM" id="CLU_1259710_0_0_0"/>
<evidence type="ECO:0000256" key="1">
    <source>
        <dbReference type="SAM" id="MobiDB-lite"/>
    </source>
</evidence>
<name>C1CWI7_DEIDV</name>
<feature type="region of interest" description="Disordered" evidence="1">
    <location>
        <begin position="46"/>
        <end position="100"/>
    </location>
</feature>
<dbReference type="PaxDb" id="546414-Deide_15900"/>
<keyword evidence="3" id="KW-1185">Reference proteome</keyword>
<reference evidence="2 3" key="1">
    <citation type="journal article" date="2009" name="PLoS Genet.">
        <title>Alliance of proteomics and genomics to unravel the specificities of Sahara bacterium Deinococcus deserti.</title>
        <authorList>
            <person name="de Groot A."/>
            <person name="Dulermo R."/>
            <person name="Ortet P."/>
            <person name="Blanchard L."/>
            <person name="Guerin P."/>
            <person name="Fernandez B."/>
            <person name="Vacherie B."/>
            <person name="Dossat C."/>
            <person name="Jolivet E."/>
            <person name="Siguier P."/>
            <person name="Chandler M."/>
            <person name="Barakat M."/>
            <person name="Dedieu A."/>
            <person name="Barbe V."/>
            <person name="Heulin T."/>
            <person name="Sommer S."/>
            <person name="Achouak W."/>
            <person name="Armengaud J."/>
        </authorList>
    </citation>
    <scope>NUCLEOTIDE SEQUENCE [LARGE SCALE GENOMIC DNA]</scope>
    <source>
        <strain evidence="3">DSM 17065 / CIP 109153 / LMG 22923 / VCD115</strain>
    </source>
</reference>
<protein>
    <submittedName>
        <fullName evidence="2">Uncharacterized protein</fullName>
    </submittedName>
</protein>
<organism evidence="2 3">
    <name type="scientific">Deinococcus deserti (strain DSM 17065 / CIP 109153 / LMG 22923 / VCD115)</name>
    <dbReference type="NCBI Taxonomy" id="546414"/>
    <lineage>
        <taxon>Bacteria</taxon>
        <taxon>Thermotogati</taxon>
        <taxon>Deinococcota</taxon>
        <taxon>Deinococci</taxon>
        <taxon>Deinococcales</taxon>
        <taxon>Deinococcaceae</taxon>
        <taxon>Deinococcus</taxon>
    </lineage>
</organism>
<dbReference type="AlphaFoldDB" id="C1CWI7"/>
<evidence type="ECO:0000313" key="3">
    <source>
        <dbReference type="Proteomes" id="UP000002208"/>
    </source>
</evidence>
<dbReference type="OrthoDB" id="65436at2"/>
<evidence type="ECO:0000313" key="2">
    <source>
        <dbReference type="EMBL" id="ACO46554.1"/>
    </source>
</evidence>
<proteinExistence type="predicted"/>